<comment type="caution">
    <text evidence="3">The sequence shown here is derived from an EMBL/GenBank/DDBJ whole genome shotgun (WGS) entry which is preliminary data.</text>
</comment>
<dbReference type="EMBL" id="JAGRRH010000014">
    <property type="protein sequence ID" value="KAG7358928.1"/>
    <property type="molecule type" value="Genomic_DNA"/>
</dbReference>
<dbReference type="AlphaFoldDB" id="A0A9K3LBE3"/>
<protein>
    <submittedName>
        <fullName evidence="3">Lipase class 3</fullName>
    </submittedName>
</protein>
<dbReference type="PANTHER" id="PTHR45856">
    <property type="entry name" value="ALPHA/BETA-HYDROLASES SUPERFAMILY PROTEIN"/>
    <property type="match status" value="1"/>
</dbReference>
<feature type="domain" description="Fungal lipase-type" evidence="2">
    <location>
        <begin position="544"/>
        <end position="700"/>
    </location>
</feature>
<dbReference type="CDD" id="cd00519">
    <property type="entry name" value="Lipase_3"/>
    <property type="match status" value="1"/>
</dbReference>
<evidence type="ECO:0000256" key="1">
    <source>
        <dbReference type="SAM" id="MobiDB-lite"/>
    </source>
</evidence>
<evidence type="ECO:0000313" key="3">
    <source>
        <dbReference type="EMBL" id="KAG7358928.1"/>
    </source>
</evidence>
<evidence type="ECO:0000259" key="2">
    <source>
        <dbReference type="Pfam" id="PF01764"/>
    </source>
</evidence>
<name>A0A9K3LBE3_9STRA</name>
<feature type="compositionally biased region" description="Basic and acidic residues" evidence="1">
    <location>
        <begin position="317"/>
        <end position="360"/>
    </location>
</feature>
<reference evidence="3" key="2">
    <citation type="submission" date="2021-04" db="EMBL/GenBank/DDBJ databases">
        <authorList>
            <person name="Podell S."/>
        </authorList>
    </citation>
    <scope>NUCLEOTIDE SEQUENCE</scope>
    <source>
        <strain evidence="3">Hildebrandi</strain>
    </source>
</reference>
<feature type="region of interest" description="Disordered" evidence="1">
    <location>
        <begin position="299"/>
        <end position="404"/>
    </location>
</feature>
<dbReference type="PANTHER" id="PTHR45856:SF11">
    <property type="entry name" value="FUNGAL LIPASE-LIKE DOMAIN-CONTAINING PROTEIN"/>
    <property type="match status" value="1"/>
</dbReference>
<proteinExistence type="predicted"/>
<evidence type="ECO:0000313" key="4">
    <source>
        <dbReference type="Proteomes" id="UP000693970"/>
    </source>
</evidence>
<gene>
    <name evidence="3" type="ORF">IV203_015517</name>
</gene>
<organism evidence="3 4">
    <name type="scientific">Nitzschia inconspicua</name>
    <dbReference type="NCBI Taxonomy" id="303405"/>
    <lineage>
        <taxon>Eukaryota</taxon>
        <taxon>Sar</taxon>
        <taxon>Stramenopiles</taxon>
        <taxon>Ochrophyta</taxon>
        <taxon>Bacillariophyta</taxon>
        <taxon>Bacillariophyceae</taxon>
        <taxon>Bacillariophycidae</taxon>
        <taxon>Bacillariales</taxon>
        <taxon>Bacillariaceae</taxon>
        <taxon>Nitzschia</taxon>
    </lineage>
</organism>
<reference evidence="3" key="1">
    <citation type="journal article" date="2021" name="Sci. Rep.">
        <title>Diploid genomic architecture of Nitzschia inconspicua, an elite biomass production diatom.</title>
        <authorList>
            <person name="Oliver A."/>
            <person name="Podell S."/>
            <person name="Pinowska A."/>
            <person name="Traller J.C."/>
            <person name="Smith S.R."/>
            <person name="McClure R."/>
            <person name="Beliaev A."/>
            <person name="Bohutskyi P."/>
            <person name="Hill E.A."/>
            <person name="Rabines A."/>
            <person name="Zheng H."/>
            <person name="Allen L.Z."/>
            <person name="Kuo A."/>
            <person name="Grigoriev I.V."/>
            <person name="Allen A.E."/>
            <person name="Hazlebeck D."/>
            <person name="Allen E.E."/>
        </authorList>
    </citation>
    <scope>NUCLEOTIDE SEQUENCE</scope>
    <source>
        <strain evidence="3">Hildebrandi</strain>
    </source>
</reference>
<dbReference type="OrthoDB" id="41339at2759"/>
<accession>A0A9K3LBE3</accession>
<keyword evidence="4" id="KW-1185">Reference proteome</keyword>
<dbReference type="InterPro" id="IPR002921">
    <property type="entry name" value="Fungal_lipase-type"/>
</dbReference>
<dbReference type="Pfam" id="PF01764">
    <property type="entry name" value="Lipase_3"/>
    <property type="match status" value="1"/>
</dbReference>
<dbReference type="Proteomes" id="UP000693970">
    <property type="component" value="Unassembled WGS sequence"/>
</dbReference>
<sequence length="824" mass="93832">MHQGAGADSSSQHNDDVILVHLDRVSCKVRSTTGSNANIMDRVPLPLDATDPLKTDEEATEIREVLAQSYLIFLVADLRLMSGTGRICTLYEHLAIDSDVYPKNTAAQLACMVLPSNEQKEEETAEGTFTSHDTDKSIMVASWPEQPTKSLSPANIMAILLLEIRDTFVNAVGSDENPEVGQALMSYREDKAKRRDLEDSMTSLLRAYARMISEDLVTEIPYVRRRRMMTSSGTGPWPFPTTSSAESLVLDSMQDNYPQLHSPSLVLSSIREQTGRELMCNTTFSRKDSTGDKIIETVNKYPGPMRAQSSKQVSVASDHDASIEQEVKVPETRENTCDGSEVTKDKSEESLQPDDLRIDSVDSSTVLKRPPPQGQKNPIKRPLVSSPQNPFSSARREQLVNQVSQRRDQLAEEARQFAANIKHKRQSMVQEINDRVDPNREGNVQKEFQELTHALFEEGEENKQVVSSLGGNVAQGEMLNVMRRAVDTRDDGQLRFLSRLFKDGSVSQLLVESHSRLVWMNDWYPLKDLTYAIAVDTHLKRVLVVFRGAITAQDWRTVMHYSMETIPNPVQEEYEGKKDKIRVFSGFYEYLFRVRKDTGTTKYSEIASLAHKYGMEKIGNDYKLFVTGHSLGGALTNFFCFFASTEERFTRNGPVRAIAFAGPYCGGHSFADSFRHQERKKKLQFIRVANNNDMVHRLPMNFRIGRRGCRWRHVGIGVTMPTVPLFGKWKPLIHYYGKERSWFGSTVHGYTRNFLFHTPFLRPWTIARMHTLFELQDRLMYGEMLSNPGGDFTMLNQTMDELYTGLEEEDFQKLKGMKTKQKWR</sequence>
<dbReference type="InterPro" id="IPR051218">
    <property type="entry name" value="Sec_MonoDiacylglyc_Lipase"/>
</dbReference>
<dbReference type="GO" id="GO:0006629">
    <property type="term" value="P:lipid metabolic process"/>
    <property type="evidence" value="ECO:0007669"/>
    <property type="project" value="InterPro"/>
</dbReference>